<keyword evidence="6" id="KW-0472">Membrane</keyword>
<gene>
    <name evidence="7" type="ORF">A6K76_14055</name>
</gene>
<evidence type="ECO:0000256" key="5">
    <source>
        <dbReference type="ARBA" id="ARBA00022944"/>
    </source>
</evidence>
<evidence type="ECO:0000256" key="2">
    <source>
        <dbReference type="ARBA" id="ARBA00010488"/>
    </source>
</evidence>
<dbReference type="GO" id="GO:0005886">
    <property type="term" value="C:plasma membrane"/>
    <property type="evidence" value="ECO:0007669"/>
    <property type="project" value="UniProtKB-SubCell"/>
</dbReference>
<name>A0A1C0YIS8_9BACL</name>
<evidence type="ECO:0008006" key="9">
    <source>
        <dbReference type="Google" id="ProtNLM"/>
    </source>
</evidence>
<keyword evidence="4" id="KW-0808">Transferase</keyword>
<dbReference type="OrthoDB" id="9811865at2"/>
<dbReference type="AlphaFoldDB" id="A0A1C0YIS8"/>
<proteinExistence type="inferred from homology"/>
<accession>A0A1C0YIS8</accession>
<sequence length="384" mass="45211">MRKILRSLVFSMLSILPVKKRILLESHPDLTGNTYQVYQEMLKNGLNDEYELTWFVLDVDKYNHIKVKNVFFREYTPSSKFRKLKNLFYIARSSLILDENKMIIKVNKKTKRIFLNHGTLLKNVKGIYSPGRNADHVIIASEGMSDIYVDCFDIDKEQIKVLGAPRNDVLFKNNIFKWNELIPSYQNEKVIIWMPTFRQHKQNRIDSINTLPLGVPIIYSIRDFEIINTLAKQYNIFLLLKLHPAQDLSYLKIKDLSNVKIILEEQFRSINKELYEILPHTDALITDYSSIYFDYLLLNKPVAFTNDDIESYKLGFVFDDLENVLIGSKLSNLEDLKSFMNNIYLETDEFVEKRAEVNKYFNTYQDNQSAKRVYNLVLECLTES</sequence>
<dbReference type="SUPFAM" id="SSF53756">
    <property type="entry name" value="UDP-Glycosyltransferase/glycogen phosphorylase"/>
    <property type="match status" value="1"/>
</dbReference>
<dbReference type="InterPro" id="IPR043149">
    <property type="entry name" value="TagF_N"/>
</dbReference>
<dbReference type="InterPro" id="IPR051612">
    <property type="entry name" value="Teichoic_Acid_Biosynth"/>
</dbReference>
<protein>
    <recommendedName>
        <fullName evidence="9">CDP-glycerol--glycerophosphate glycerophosphotransferase</fullName>
    </recommendedName>
</protein>
<dbReference type="Proteomes" id="UP000093482">
    <property type="component" value="Unassembled WGS sequence"/>
</dbReference>
<keyword evidence="5" id="KW-0777">Teichoic acid biosynthesis</keyword>
<evidence type="ECO:0000313" key="7">
    <source>
        <dbReference type="EMBL" id="OCS87053.1"/>
    </source>
</evidence>
<dbReference type="Gene3D" id="3.40.50.11820">
    <property type="match status" value="1"/>
</dbReference>
<evidence type="ECO:0000313" key="8">
    <source>
        <dbReference type="Proteomes" id="UP000093482"/>
    </source>
</evidence>
<dbReference type="Gene3D" id="3.40.50.12580">
    <property type="match status" value="1"/>
</dbReference>
<evidence type="ECO:0000256" key="4">
    <source>
        <dbReference type="ARBA" id="ARBA00022679"/>
    </source>
</evidence>
<reference evidence="7 8" key="1">
    <citation type="submission" date="2016-07" db="EMBL/GenBank/DDBJ databases">
        <title>Caryophanon latum genome sequencing.</title>
        <authorList>
            <person name="Verma A."/>
            <person name="Pal Y."/>
            <person name="Krishnamurthi S."/>
        </authorList>
    </citation>
    <scope>NUCLEOTIDE SEQUENCE [LARGE SCALE GENOMIC DNA]</scope>
    <source>
        <strain evidence="7 8">DSM 14151</strain>
    </source>
</reference>
<evidence type="ECO:0000256" key="1">
    <source>
        <dbReference type="ARBA" id="ARBA00004202"/>
    </source>
</evidence>
<keyword evidence="8" id="KW-1185">Reference proteome</keyword>
<keyword evidence="3" id="KW-1003">Cell membrane</keyword>
<evidence type="ECO:0000256" key="6">
    <source>
        <dbReference type="ARBA" id="ARBA00023136"/>
    </source>
</evidence>
<dbReference type="InterPro" id="IPR043148">
    <property type="entry name" value="TagF_C"/>
</dbReference>
<dbReference type="InterPro" id="IPR007554">
    <property type="entry name" value="Glycerophosphate_synth"/>
</dbReference>
<dbReference type="PANTHER" id="PTHR37316">
    <property type="entry name" value="TEICHOIC ACID GLYCEROL-PHOSPHATE PRIMASE"/>
    <property type="match status" value="1"/>
</dbReference>
<dbReference type="GO" id="GO:0047355">
    <property type="term" value="F:CDP-glycerol glycerophosphotransferase activity"/>
    <property type="evidence" value="ECO:0007669"/>
    <property type="project" value="InterPro"/>
</dbReference>
<comment type="subcellular location">
    <subcellularLocation>
        <location evidence="1">Cell membrane</location>
        <topology evidence="1">Peripheral membrane protein</topology>
    </subcellularLocation>
</comment>
<dbReference type="Pfam" id="PF04464">
    <property type="entry name" value="Glyphos_transf"/>
    <property type="match status" value="1"/>
</dbReference>
<dbReference type="RefSeq" id="WP_066465913.1">
    <property type="nucleotide sequence ID" value="NZ_MATO01000058.1"/>
</dbReference>
<comment type="caution">
    <text evidence="7">The sequence shown here is derived from an EMBL/GenBank/DDBJ whole genome shotgun (WGS) entry which is preliminary data.</text>
</comment>
<dbReference type="EMBL" id="MATO01000058">
    <property type="protein sequence ID" value="OCS87053.1"/>
    <property type="molecule type" value="Genomic_DNA"/>
</dbReference>
<dbReference type="PANTHER" id="PTHR37316:SF3">
    <property type="entry name" value="TEICHOIC ACID GLYCEROL-PHOSPHATE TRANSFERASE"/>
    <property type="match status" value="1"/>
</dbReference>
<dbReference type="GO" id="GO:0019350">
    <property type="term" value="P:teichoic acid biosynthetic process"/>
    <property type="evidence" value="ECO:0007669"/>
    <property type="project" value="UniProtKB-KW"/>
</dbReference>
<comment type="similarity">
    <text evidence="2">Belongs to the CDP-glycerol glycerophosphotransferase family.</text>
</comment>
<organism evidence="7 8">
    <name type="scientific">Caryophanon latum</name>
    <dbReference type="NCBI Taxonomy" id="33977"/>
    <lineage>
        <taxon>Bacteria</taxon>
        <taxon>Bacillati</taxon>
        <taxon>Bacillota</taxon>
        <taxon>Bacilli</taxon>
        <taxon>Bacillales</taxon>
        <taxon>Caryophanaceae</taxon>
        <taxon>Caryophanon</taxon>
    </lineage>
</organism>
<evidence type="ECO:0000256" key="3">
    <source>
        <dbReference type="ARBA" id="ARBA00022475"/>
    </source>
</evidence>